<evidence type="ECO:0000313" key="3">
    <source>
        <dbReference type="Proteomes" id="UP001497480"/>
    </source>
</evidence>
<dbReference type="SMART" id="SM00292">
    <property type="entry name" value="BRCT"/>
    <property type="match status" value="2"/>
</dbReference>
<protein>
    <recommendedName>
        <fullName evidence="1">BRCT domain-containing protein</fullName>
    </recommendedName>
</protein>
<dbReference type="GO" id="GO:0045944">
    <property type="term" value="P:positive regulation of transcription by RNA polymerase II"/>
    <property type="evidence" value="ECO:0007669"/>
    <property type="project" value="TreeGrafter"/>
</dbReference>
<dbReference type="AlphaFoldDB" id="A0AAV1YGN6"/>
<dbReference type="Pfam" id="PF18428">
    <property type="entry name" value="BRCT_3"/>
    <property type="match status" value="1"/>
</dbReference>
<dbReference type="GO" id="GO:0042393">
    <property type="term" value="F:histone binding"/>
    <property type="evidence" value="ECO:0007669"/>
    <property type="project" value="TreeGrafter"/>
</dbReference>
<organism evidence="2 3">
    <name type="scientific">Lupinus luteus</name>
    <name type="common">European yellow lupine</name>
    <dbReference type="NCBI Taxonomy" id="3873"/>
    <lineage>
        <taxon>Eukaryota</taxon>
        <taxon>Viridiplantae</taxon>
        <taxon>Streptophyta</taxon>
        <taxon>Embryophyta</taxon>
        <taxon>Tracheophyta</taxon>
        <taxon>Spermatophyta</taxon>
        <taxon>Magnoliopsida</taxon>
        <taxon>eudicotyledons</taxon>
        <taxon>Gunneridae</taxon>
        <taxon>Pentapetalae</taxon>
        <taxon>rosids</taxon>
        <taxon>fabids</taxon>
        <taxon>Fabales</taxon>
        <taxon>Fabaceae</taxon>
        <taxon>Papilionoideae</taxon>
        <taxon>50 kb inversion clade</taxon>
        <taxon>genistoids sensu lato</taxon>
        <taxon>core genistoids</taxon>
        <taxon>Genisteae</taxon>
        <taxon>Lupinus</taxon>
    </lineage>
</organism>
<comment type="caution">
    <text evidence="2">The sequence shown here is derived from an EMBL/GenBank/DDBJ whole genome shotgun (WGS) entry which is preliminary data.</text>
</comment>
<keyword evidence="3" id="KW-1185">Reference proteome</keyword>
<dbReference type="InterPro" id="IPR001357">
    <property type="entry name" value="BRCT_dom"/>
</dbReference>
<evidence type="ECO:0000259" key="1">
    <source>
        <dbReference type="PROSITE" id="PS50172"/>
    </source>
</evidence>
<dbReference type="Proteomes" id="UP001497480">
    <property type="component" value="Unassembled WGS sequence"/>
</dbReference>
<sequence length="1068" mass="119718">MASLGLRPPQFSEDSAWLPSWLHNSITFESTHFLNHSQLPFNQLLKSQSRRLLIYRPSVLILEIVSEYFDCKDVEASHGNCNDCEESNAISREEGRYKSCHLFLSGEDNSPASVAPSHGNDVFHFSLHLSSDVDSLSLPTQDLNASHEAVALSKVQSLQPVQTSVNVGENLDYMIDHHACDQNTLPDFVPETLTSDASKSRIDTIGSTRRKKEKSDVKRFESDDISNAVELSIAASEAMVIHDLIKVESVSETCADAVLEAALRVKQARLEGLDDGFHSSSEESDYSDSLSDLNDFLMEDAYQDIGLPLGVSTEENIRNSAISQAIGVSCAENYSGRIKKRSDRELTSQHADFDKCKQKQLEIEMEMQKRQDPSLDSLHCEWEMHPDGASSGSDTPRHFENDLITSHQFVQNDSNILALNQELDSSSLNQNNAECIPKFFVRETSFLSESADIVPDESSCVQKADPKCTSGSQLSMPSEGLHNKLDDCTLHSQDVVRCSSLSLIDPLCSVVPCSFSSEHANFETHIGKENDSENLIPFISELVDNFQRIPDKNATFDCRDEKIMPALLVKDIPITAIKVVEQMAEKLTMVEHTCQKQFNSLQTCSIMLPNQALNLNNLTPLPTNQSMSAADAASFDTMVSDNIFASKHTDEKQNDEKHGHFVDHKSIIETIDDRSAGDFKVNAADAICILAEPIHEKKSPLNLNRNACHRILGPKTVVNDITVEKHMKHHAVSETVVHPQQNNDLNKLQAECKEFHDGHVSVRKRVRFSEKVEEIRPKRKLSKLEPSYKKCTSVRAKRERVSKSLTPSMPNMKQSLPNYCRRVVNDFIFQGTEFLLTGLSSQKERDMEALIRKSGGVVLSDIPLPPNSRDKRCSTLSCLELPIILCIRKLQTTKFLYGCTVGAPILKVDWLTDCLASGTILQPEKYMILPNRNDMKWSKIERGVHSTIQKHIFERVGIMLHGKHSFCIKLTSIIKHGGGKVFKTLQWLLPSTDDKRISVRVIVVEDKSRISRHLSYCALEQNIPIMPCSWMIKSLYSGKLLPLKEENNTSQSLPFVKVPSSIDMSQEI</sequence>
<feature type="domain" description="BRCT" evidence="1">
    <location>
        <begin position="824"/>
        <end position="928"/>
    </location>
</feature>
<dbReference type="InterPro" id="IPR036420">
    <property type="entry name" value="BRCT_dom_sf"/>
</dbReference>
<reference evidence="2 3" key="1">
    <citation type="submission" date="2024-03" db="EMBL/GenBank/DDBJ databases">
        <authorList>
            <person name="Martinez-Hernandez J."/>
        </authorList>
    </citation>
    <scope>NUCLEOTIDE SEQUENCE [LARGE SCALE GENOMIC DNA]</scope>
</reference>
<dbReference type="GO" id="GO:0005634">
    <property type="term" value="C:nucleus"/>
    <property type="evidence" value="ECO:0007669"/>
    <property type="project" value="TreeGrafter"/>
</dbReference>
<dbReference type="Gene3D" id="3.40.50.10190">
    <property type="entry name" value="BRCT domain"/>
    <property type="match status" value="2"/>
</dbReference>
<proteinExistence type="predicted"/>
<dbReference type="PROSITE" id="PS50172">
    <property type="entry name" value="BRCT"/>
    <property type="match status" value="2"/>
</dbReference>
<accession>A0AAV1YGN6</accession>
<dbReference type="EMBL" id="CAXHTB010000024">
    <property type="protein sequence ID" value="CAL0333003.1"/>
    <property type="molecule type" value="Genomic_DNA"/>
</dbReference>
<evidence type="ECO:0000313" key="2">
    <source>
        <dbReference type="EMBL" id="CAL0333003.1"/>
    </source>
</evidence>
<feature type="domain" description="BRCT" evidence="1">
    <location>
        <begin position="948"/>
        <end position="1045"/>
    </location>
</feature>
<dbReference type="PANTHER" id="PTHR15321:SF3">
    <property type="entry name" value="TP53-BINDING PROTEIN 1"/>
    <property type="match status" value="1"/>
</dbReference>
<dbReference type="InterPro" id="IPR047252">
    <property type="entry name" value="TP53BP1-like"/>
</dbReference>
<name>A0AAV1YGN6_LUPLU</name>
<dbReference type="SUPFAM" id="SSF52113">
    <property type="entry name" value="BRCT domain"/>
    <property type="match status" value="2"/>
</dbReference>
<dbReference type="PANTHER" id="PTHR15321">
    <property type="entry name" value="TUMOR SUPPRESSOR P53-BINDING PROTEIN 1"/>
    <property type="match status" value="1"/>
</dbReference>
<gene>
    <name evidence="2" type="ORF">LLUT_LOCUS34063</name>
</gene>
<dbReference type="GO" id="GO:0000077">
    <property type="term" value="P:DNA damage checkpoint signaling"/>
    <property type="evidence" value="ECO:0007669"/>
    <property type="project" value="TreeGrafter"/>
</dbReference>